<accession>A0A6G9AQY0</accession>
<name>A0A6G9AQY0_9BACT</name>
<dbReference type="InterPro" id="IPR025975">
    <property type="entry name" value="Polysacc_lyase"/>
</dbReference>
<keyword evidence="1" id="KW-0812">Transmembrane</keyword>
<keyword evidence="1" id="KW-1133">Transmembrane helix</keyword>
<sequence length="315" mass="35205">MNYVTNTQSTSTNKNKTFSNLTTKALRLFILLVLIPLFNLSLSSCSQSDSIAPESENHSAARENASILNVDGFESDKVGSFWSKELFTPTAGKLVNDLHRVGNQAMRFSWKPSQANGTNKMLHSELATSAIAPGDVAERWYGYSSYMPSASMAKDDQTVIVSQWHGVPDPGFEDSVPPLCIELNSDRLKLWYCASNVAITKALQNSTSNKRLDLGAAIYDRWVDYVVHVKWDPTGKTGLLEIWQDGKRIVNEQGISIGYPQQRKPYWKCGLYCWMAKATYEEKSIYYDEVRIGGPSANYDAVKPGRNDNSAKVQF</sequence>
<reference evidence="2 3" key="1">
    <citation type="submission" date="2020-03" db="EMBL/GenBank/DDBJ databases">
        <authorList>
            <person name="Kim M.K."/>
        </authorList>
    </citation>
    <scope>NUCLEOTIDE SEQUENCE [LARGE SCALE GENOMIC DNA]</scope>
    <source>
        <strain evidence="2 3">BT328</strain>
    </source>
</reference>
<gene>
    <name evidence="2" type="ORF">G8759_19750</name>
</gene>
<evidence type="ECO:0008006" key="4">
    <source>
        <dbReference type="Google" id="ProtNLM"/>
    </source>
</evidence>
<protein>
    <recommendedName>
        <fullName evidence="4">Polysaccharide lyase</fullName>
    </recommendedName>
</protein>
<evidence type="ECO:0000256" key="1">
    <source>
        <dbReference type="SAM" id="Phobius"/>
    </source>
</evidence>
<dbReference type="KEGG" id="spib:G8759_19750"/>
<dbReference type="Proteomes" id="UP000501802">
    <property type="component" value="Chromosome"/>
</dbReference>
<dbReference type="RefSeq" id="WP_167211236.1">
    <property type="nucleotide sequence ID" value="NZ_CP050063.1"/>
</dbReference>
<organism evidence="2 3">
    <name type="scientific">Spirosoma aureum</name>
    <dbReference type="NCBI Taxonomy" id="2692134"/>
    <lineage>
        <taxon>Bacteria</taxon>
        <taxon>Pseudomonadati</taxon>
        <taxon>Bacteroidota</taxon>
        <taxon>Cytophagia</taxon>
        <taxon>Cytophagales</taxon>
        <taxon>Cytophagaceae</taxon>
        <taxon>Spirosoma</taxon>
    </lineage>
</organism>
<dbReference type="AlphaFoldDB" id="A0A6G9AQY0"/>
<dbReference type="EMBL" id="CP050063">
    <property type="protein sequence ID" value="QIP14685.1"/>
    <property type="molecule type" value="Genomic_DNA"/>
</dbReference>
<evidence type="ECO:0000313" key="2">
    <source>
        <dbReference type="EMBL" id="QIP14685.1"/>
    </source>
</evidence>
<proteinExistence type="predicted"/>
<dbReference type="Pfam" id="PF14099">
    <property type="entry name" value="Polysacc_lyase"/>
    <property type="match status" value="1"/>
</dbReference>
<feature type="transmembrane region" description="Helical" evidence="1">
    <location>
        <begin position="25"/>
        <end position="42"/>
    </location>
</feature>
<dbReference type="Gene3D" id="2.60.120.200">
    <property type="match status" value="1"/>
</dbReference>
<keyword evidence="1" id="KW-0472">Membrane</keyword>
<evidence type="ECO:0000313" key="3">
    <source>
        <dbReference type="Proteomes" id="UP000501802"/>
    </source>
</evidence>
<keyword evidence="3" id="KW-1185">Reference proteome</keyword>